<dbReference type="SUPFAM" id="SSF52540">
    <property type="entry name" value="P-loop containing nucleoside triphosphate hydrolases"/>
    <property type="match status" value="1"/>
</dbReference>
<evidence type="ECO:0000313" key="4">
    <source>
        <dbReference type="Proteomes" id="UP000245921"/>
    </source>
</evidence>
<feature type="domain" description="KAP NTPase" evidence="2">
    <location>
        <begin position="22"/>
        <end position="346"/>
    </location>
</feature>
<keyword evidence="1" id="KW-0812">Transmembrane</keyword>
<dbReference type="AlphaFoldDB" id="A0AA45C5K4"/>
<evidence type="ECO:0000256" key="1">
    <source>
        <dbReference type="SAM" id="Phobius"/>
    </source>
</evidence>
<proteinExistence type="predicted"/>
<dbReference type="InterPro" id="IPR027417">
    <property type="entry name" value="P-loop_NTPase"/>
</dbReference>
<comment type="caution">
    <text evidence="3">The sequence shown here is derived from an EMBL/GenBank/DDBJ whole genome shotgun (WGS) entry which is preliminary data.</text>
</comment>
<gene>
    <name evidence="3" type="ORF">C7380_11658</name>
</gene>
<keyword evidence="4" id="KW-1185">Reference proteome</keyword>
<feature type="transmembrane region" description="Helical" evidence="1">
    <location>
        <begin position="130"/>
        <end position="147"/>
    </location>
</feature>
<dbReference type="Pfam" id="PF07693">
    <property type="entry name" value="KAP_NTPase"/>
    <property type="match status" value="1"/>
</dbReference>
<accession>A0AA45C5K4</accession>
<protein>
    <submittedName>
        <fullName evidence="3">KAP-like P-loop domain-containing protein</fullName>
    </submittedName>
</protein>
<name>A0AA45C5K4_9BACT</name>
<dbReference type="Proteomes" id="UP000245921">
    <property type="component" value="Unassembled WGS sequence"/>
</dbReference>
<dbReference type="EMBL" id="QGGI01000016">
    <property type="protein sequence ID" value="PWJ89045.1"/>
    <property type="molecule type" value="Genomic_DNA"/>
</dbReference>
<dbReference type="InterPro" id="IPR011646">
    <property type="entry name" value="KAP_P-loop"/>
</dbReference>
<keyword evidence="1" id="KW-1133">Transmembrane helix</keyword>
<organism evidence="3 4">
    <name type="scientific">Oceanotoga teriensis</name>
    <dbReference type="NCBI Taxonomy" id="515440"/>
    <lineage>
        <taxon>Bacteria</taxon>
        <taxon>Thermotogati</taxon>
        <taxon>Thermotogota</taxon>
        <taxon>Thermotogae</taxon>
        <taxon>Petrotogales</taxon>
        <taxon>Petrotogaceae</taxon>
        <taxon>Oceanotoga</taxon>
    </lineage>
</organism>
<evidence type="ECO:0000259" key="2">
    <source>
        <dbReference type="Pfam" id="PF07693"/>
    </source>
</evidence>
<dbReference type="RefSeq" id="WP_109605691.1">
    <property type="nucleotide sequence ID" value="NZ_QGGI01000016.1"/>
</dbReference>
<keyword evidence="1" id="KW-0472">Membrane</keyword>
<reference evidence="3 4" key="1">
    <citation type="submission" date="2018-05" db="EMBL/GenBank/DDBJ databases">
        <title>Genomic Encyclopedia of Type Strains, Phase IV (KMG-IV): sequencing the most valuable type-strain genomes for metagenomic binning, comparative biology and taxonomic classification.</title>
        <authorList>
            <person name="Goeker M."/>
        </authorList>
    </citation>
    <scope>NUCLEOTIDE SEQUENCE [LARGE SCALE GENOMIC DNA]</scope>
    <source>
        <strain evidence="3 4">DSM 24906</strain>
    </source>
</reference>
<sequence>MKFIGDRSITLNEDTDILKTSVYTDTLVDIINSKNDDSNFTIGLFGKSGSGKSSILKTLEERIKEDNKLKKDLKVFKYDALRYTGEDFKKSFIKEIKNQFDLESEEQLENYFKDDDEKIEHKVGVKNKKIIDLMVFLPLIFIIMALIPDVNIYLKILSIILGPLLSYFAYMIKDSLVQYKVKITKAKDFNTEELYEIMDEAISKTTKNNTVQKWFKSDVMLRDYNPKKVIMIIENIDKCPKERVIEIISALRSPLNHKYLNTIIPIDESIIIKTLTGSYEDIEEIIRGIFNTIIRIKSYSNKDLFTYTNELIQKEGLEFSTIIADMVSQEFSKNPRRIIHFLNNLSSEKILIEKLEQKDMIKNVSSNMEFVAKIQIIKEEWPELFEKITQEPELLKYIDESIKNNGFKKYFKDGELIYESKKIILNSQQYLFFSRTRTVQSENVLQYLIIQDHDADIPENVIESLESGNWDELKNQMKNGKIKPTRLMEIIYEELDKDINKKDYLKTKGFVILNILFNFIYEKEYQEIFIRIHKMMEVFIDKKILDNNLIDKFDTEPMMNYSYLLTLQEQYYLRDYIAEHINQNFDPEKKDTLLETYIKYYKDDENSLEKIKDSFSKKIKNNLSAIEEFEEVINNKHVIKYLINEDFILDTISRLEKDYQENENKKRIILLDYVFESNAMEEKTQEIYIEKINQFLNDYTDENLQYWLEKVQKIVEKSQYSENIKLFDIKLNEIYTYLIQEIKNIDQKRILTLKIYITTLEEYIKQTSLSEKSEFIFEILNKTENEEIIKIACNTLYELKDIRTYNEKNGEILTEKFLEINDMIIKQDISQNLIYDISKKEVDIKTIEKFIDAVYDLLFDVDVSEAEIPLEIATQLSEIQKIENLIYNRVRNELEIKIKNRIMWIAQKTQKIWLKDRLISEMIKNTEDGEKLKKVIKDIEENVSSSEEIIEKNIINMFNIFTYEHNPEYHKSLIEICSEKMYLFNENDFAIISDELKYHLISKDLINKRFAIINIEKIYDKLPKKKYKSIKSILSDEEFEFKEDNDKEKLENLKKKFGIK</sequence>
<evidence type="ECO:0000313" key="3">
    <source>
        <dbReference type="EMBL" id="PWJ89045.1"/>
    </source>
</evidence>